<dbReference type="AlphaFoldDB" id="A0A3N9X5G2"/>
<organism evidence="2 3">
    <name type="scientific">Micromonospora arida</name>
    <dbReference type="NCBI Taxonomy" id="2203715"/>
    <lineage>
        <taxon>Bacteria</taxon>
        <taxon>Bacillati</taxon>
        <taxon>Actinomycetota</taxon>
        <taxon>Actinomycetes</taxon>
        <taxon>Micromonosporales</taxon>
        <taxon>Micromonosporaceae</taxon>
        <taxon>Micromonospora</taxon>
    </lineage>
</organism>
<dbReference type="EMBL" id="QGSY01000200">
    <property type="protein sequence ID" value="RQX08200.1"/>
    <property type="molecule type" value="Genomic_DNA"/>
</dbReference>
<name>A0A3N9X5G2_9ACTN</name>
<gene>
    <name evidence="2" type="ORF">DLJ58_19035</name>
</gene>
<protein>
    <recommendedName>
        <fullName evidence="4">Lipoprotein</fullName>
    </recommendedName>
</protein>
<keyword evidence="3" id="KW-1185">Reference proteome</keyword>
<evidence type="ECO:0000313" key="3">
    <source>
        <dbReference type="Proteomes" id="UP000266889"/>
    </source>
</evidence>
<keyword evidence="1" id="KW-0732">Signal</keyword>
<feature type="chain" id="PRO_5018270760" description="Lipoprotein" evidence="1">
    <location>
        <begin position="21"/>
        <end position="168"/>
    </location>
</feature>
<dbReference type="RefSeq" id="WP_124858284.1">
    <property type="nucleotide sequence ID" value="NZ_JBNCOC010000008.1"/>
</dbReference>
<evidence type="ECO:0000256" key="1">
    <source>
        <dbReference type="SAM" id="SignalP"/>
    </source>
</evidence>
<accession>A0A3N9X5G2</accession>
<dbReference type="Proteomes" id="UP000266889">
    <property type="component" value="Unassembled WGS sequence"/>
</dbReference>
<dbReference type="PROSITE" id="PS51257">
    <property type="entry name" value="PROKAR_LIPOPROTEIN"/>
    <property type="match status" value="1"/>
</dbReference>
<feature type="signal peptide" evidence="1">
    <location>
        <begin position="1"/>
        <end position="20"/>
    </location>
</feature>
<reference evidence="2 3" key="1">
    <citation type="submission" date="2018-05" db="EMBL/GenBank/DDBJ databases">
        <title>Micromonospora from Atacama Desert.</title>
        <authorList>
            <person name="Carro L."/>
            <person name="Goodfellow M."/>
            <person name="Klenk H.-P."/>
        </authorList>
    </citation>
    <scope>NUCLEOTIDE SEQUENCE [LARGE SCALE GENOMIC DNA]</scope>
    <source>
        <strain evidence="2 3">LB32</strain>
    </source>
</reference>
<comment type="caution">
    <text evidence="2">The sequence shown here is derived from an EMBL/GenBank/DDBJ whole genome shotgun (WGS) entry which is preliminary data.</text>
</comment>
<evidence type="ECO:0000313" key="2">
    <source>
        <dbReference type="EMBL" id="RQX08200.1"/>
    </source>
</evidence>
<sequence>MKASRLASAMLIVAVSTALAACGDTDKATTAGSTTPAPTSAAPSVVATSAAATSASSPAAGAATDKQLCAAVKKANDKMRAELVKVATTGDASAADFKKILTGLEQEVTTVAATGDGKLADALRTFGAEAAKAAAAADPATAADNPAFEKAGKDVSAACKAAGVNVIL</sequence>
<dbReference type="OrthoDB" id="3397569at2"/>
<proteinExistence type="predicted"/>
<evidence type="ECO:0008006" key="4">
    <source>
        <dbReference type="Google" id="ProtNLM"/>
    </source>
</evidence>